<dbReference type="AlphaFoldDB" id="A0A5B9W501"/>
<dbReference type="InterPro" id="IPR050086">
    <property type="entry name" value="MetN_ABC_transporter-like"/>
</dbReference>
<proteinExistence type="predicted"/>
<keyword evidence="1" id="KW-0813">Transport</keyword>
<feature type="domain" description="ABC transporter" evidence="7">
    <location>
        <begin position="2"/>
        <end position="239"/>
    </location>
</feature>
<dbReference type="PROSITE" id="PS50893">
    <property type="entry name" value="ABC_TRANSPORTER_2"/>
    <property type="match status" value="1"/>
</dbReference>
<evidence type="ECO:0000256" key="5">
    <source>
        <dbReference type="ARBA" id="ARBA00022967"/>
    </source>
</evidence>
<reference evidence="8 9" key="1">
    <citation type="submission" date="2019-08" db="EMBL/GenBank/DDBJ databases">
        <title>Deep-cultivation of Planctomycetes and their phenomic and genomic characterization uncovers novel biology.</title>
        <authorList>
            <person name="Wiegand S."/>
            <person name="Jogler M."/>
            <person name="Boedeker C."/>
            <person name="Pinto D."/>
            <person name="Vollmers J."/>
            <person name="Rivas-Marin E."/>
            <person name="Kohn T."/>
            <person name="Peeters S.H."/>
            <person name="Heuer A."/>
            <person name="Rast P."/>
            <person name="Oberbeckmann S."/>
            <person name="Bunk B."/>
            <person name="Jeske O."/>
            <person name="Meyerdierks A."/>
            <person name="Storesund J.E."/>
            <person name="Kallscheuer N."/>
            <person name="Luecker S."/>
            <person name="Lage O.M."/>
            <person name="Pohl T."/>
            <person name="Merkel B.J."/>
            <person name="Hornburger P."/>
            <person name="Mueller R.-W."/>
            <person name="Bruemmer F."/>
            <person name="Labrenz M."/>
            <person name="Spormann A.M."/>
            <person name="Op den Camp H."/>
            <person name="Overmann J."/>
            <person name="Amann R."/>
            <person name="Jetten M.S.M."/>
            <person name="Mascher T."/>
            <person name="Medema M.H."/>
            <person name="Devos D.P."/>
            <person name="Kaster A.-K."/>
            <person name="Ovreas L."/>
            <person name="Rohde M."/>
            <person name="Galperin M.Y."/>
            <person name="Jogler C."/>
        </authorList>
    </citation>
    <scope>NUCLEOTIDE SEQUENCE [LARGE SCALE GENOMIC DNA]</scope>
    <source>
        <strain evidence="8 9">OJF2</strain>
    </source>
</reference>
<dbReference type="PANTHER" id="PTHR43166:SF6">
    <property type="entry name" value="PHOSPHONATES IMPORT ATP-BINDING PROTEIN PHNC"/>
    <property type="match status" value="1"/>
</dbReference>
<dbReference type="SMART" id="SM00382">
    <property type="entry name" value="AAA"/>
    <property type="match status" value="1"/>
</dbReference>
<dbReference type="RefSeq" id="WP_148595068.1">
    <property type="nucleotide sequence ID" value="NZ_CP042997.1"/>
</dbReference>
<dbReference type="KEGG" id="agv:OJF2_37920"/>
<sequence precursor="true">MIDVEHLTKSFGPLRVLDGVTFRVPRGEFVAVLGPSGAGKSTLLRCLNGLVAPSGGSIAVDGIVLDRRRLAAVRKRIGFIFQGVNVHGNLSVLRNVLVGRLAGKAPWDVVFSGEDRRVARAAIERVGLGAKVQARVSTLSGGQRQRVGIARALAHDPAVLLADEPISSLDPVTGREVLDLLREINRDRGVTVVCNLHDVRLATRVTDRVIGLRDGAIAFDGPADRLTPGDLARIYGDRLHERDLAEVSP</sequence>
<organism evidence="8 9">
    <name type="scientific">Aquisphaera giovannonii</name>
    <dbReference type="NCBI Taxonomy" id="406548"/>
    <lineage>
        <taxon>Bacteria</taxon>
        <taxon>Pseudomonadati</taxon>
        <taxon>Planctomycetota</taxon>
        <taxon>Planctomycetia</taxon>
        <taxon>Isosphaerales</taxon>
        <taxon>Isosphaeraceae</taxon>
        <taxon>Aquisphaera</taxon>
    </lineage>
</organism>
<dbReference type="GO" id="GO:0016887">
    <property type="term" value="F:ATP hydrolysis activity"/>
    <property type="evidence" value="ECO:0007669"/>
    <property type="project" value="InterPro"/>
</dbReference>
<dbReference type="InterPro" id="IPR017871">
    <property type="entry name" value="ABC_transporter-like_CS"/>
</dbReference>
<protein>
    <submittedName>
        <fullName evidence="8">Arginine transport ATP-binding protein ArtM</fullName>
    </submittedName>
</protein>
<evidence type="ECO:0000313" key="9">
    <source>
        <dbReference type="Proteomes" id="UP000324233"/>
    </source>
</evidence>
<dbReference type="InterPro" id="IPR027417">
    <property type="entry name" value="P-loop_NTPase"/>
</dbReference>
<evidence type="ECO:0000256" key="1">
    <source>
        <dbReference type="ARBA" id="ARBA00022448"/>
    </source>
</evidence>
<dbReference type="Gene3D" id="3.40.50.300">
    <property type="entry name" value="P-loop containing nucleotide triphosphate hydrolases"/>
    <property type="match status" value="1"/>
</dbReference>
<evidence type="ECO:0000313" key="8">
    <source>
        <dbReference type="EMBL" id="QEH35245.1"/>
    </source>
</evidence>
<keyword evidence="4 8" id="KW-0067">ATP-binding</keyword>
<dbReference type="PANTHER" id="PTHR43166">
    <property type="entry name" value="AMINO ACID IMPORT ATP-BINDING PROTEIN"/>
    <property type="match status" value="1"/>
</dbReference>
<dbReference type="InterPro" id="IPR003593">
    <property type="entry name" value="AAA+_ATPase"/>
</dbReference>
<dbReference type="GO" id="GO:0016020">
    <property type="term" value="C:membrane"/>
    <property type="evidence" value="ECO:0007669"/>
    <property type="project" value="InterPro"/>
</dbReference>
<evidence type="ECO:0000256" key="4">
    <source>
        <dbReference type="ARBA" id="ARBA00022840"/>
    </source>
</evidence>
<evidence type="ECO:0000259" key="7">
    <source>
        <dbReference type="PROSITE" id="PS50893"/>
    </source>
</evidence>
<dbReference type="InterPro" id="IPR003439">
    <property type="entry name" value="ABC_transporter-like_ATP-bd"/>
</dbReference>
<dbReference type="OrthoDB" id="9780431at2"/>
<gene>
    <name evidence="8" type="primary">artM</name>
    <name evidence="8" type="ORF">OJF2_37920</name>
</gene>
<evidence type="ECO:0000256" key="2">
    <source>
        <dbReference type="ARBA" id="ARBA00022475"/>
    </source>
</evidence>
<keyword evidence="5" id="KW-1278">Translocase</keyword>
<dbReference type="InterPro" id="IPR012693">
    <property type="entry name" value="ABC_transpr_PhnC"/>
</dbReference>
<dbReference type="SUPFAM" id="SSF52540">
    <property type="entry name" value="P-loop containing nucleoside triphosphate hydrolases"/>
    <property type="match status" value="1"/>
</dbReference>
<dbReference type="EMBL" id="CP042997">
    <property type="protein sequence ID" value="QEH35245.1"/>
    <property type="molecule type" value="Genomic_DNA"/>
</dbReference>
<keyword evidence="9" id="KW-1185">Reference proteome</keyword>
<dbReference type="Proteomes" id="UP000324233">
    <property type="component" value="Chromosome"/>
</dbReference>
<dbReference type="PROSITE" id="PS00211">
    <property type="entry name" value="ABC_TRANSPORTER_1"/>
    <property type="match status" value="1"/>
</dbReference>
<keyword evidence="3" id="KW-0547">Nucleotide-binding</keyword>
<dbReference type="Pfam" id="PF00005">
    <property type="entry name" value="ABC_tran"/>
    <property type="match status" value="1"/>
</dbReference>
<dbReference type="GO" id="GO:0005524">
    <property type="term" value="F:ATP binding"/>
    <property type="evidence" value="ECO:0007669"/>
    <property type="project" value="UniProtKB-KW"/>
</dbReference>
<dbReference type="GO" id="GO:0015416">
    <property type="term" value="F:ABC-type phosphonate transporter activity"/>
    <property type="evidence" value="ECO:0007669"/>
    <property type="project" value="InterPro"/>
</dbReference>
<evidence type="ECO:0000256" key="6">
    <source>
        <dbReference type="ARBA" id="ARBA00023136"/>
    </source>
</evidence>
<name>A0A5B9W501_9BACT</name>
<evidence type="ECO:0000256" key="3">
    <source>
        <dbReference type="ARBA" id="ARBA00022741"/>
    </source>
</evidence>
<keyword evidence="2" id="KW-1003">Cell membrane</keyword>
<keyword evidence="6" id="KW-0472">Membrane</keyword>
<dbReference type="CDD" id="cd03256">
    <property type="entry name" value="ABC_PhnC_transporter"/>
    <property type="match status" value="1"/>
</dbReference>
<accession>A0A5B9W501</accession>